<evidence type="ECO:0000256" key="1">
    <source>
        <dbReference type="SAM" id="MobiDB-lite"/>
    </source>
</evidence>
<keyword evidence="5" id="KW-1185">Reference proteome</keyword>
<feature type="region of interest" description="Disordered" evidence="1">
    <location>
        <begin position="164"/>
        <end position="186"/>
    </location>
</feature>
<dbReference type="PANTHER" id="PTHR44303">
    <property type="entry name" value="DNAJ HOMOLOG SUBFAMILY C MEMBER 16"/>
    <property type="match status" value="1"/>
</dbReference>
<keyword evidence="2" id="KW-1133">Transmembrane helix</keyword>
<feature type="domain" description="J" evidence="3">
    <location>
        <begin position="273"/>
        <end position="335"/>
    </location>
</feature>
<reference evidence="4 5" key="1">
    <citation type="submission" date="2024-04" db="EMBL/GenBank/DDBJ databases">
        <title>The reference genome of an endangered Asteraceae, Deinandra increscens subsp. villosa, native to the Central Coast of California.</title>
        <authorList>
            <person name="Guilliams M."/>
            <person name="Hasenstab-Lehman K."/>
            <person name="Meyer R."/>
            <person name="Mcevoy S."/>
        </authorList>
    </citation>
    <scope>NUCLEOTIDE SEQUENCE [LARGE SCALE GENOMIC DNA]</scope>
    <source>
        <tissue evidence="4">Leaf</tissue>
    </source>
</reference>
<comment type="caution">
    <text evidence="4">The sequence shown here is derived from an EMBL/GenBank/DDBJ whole genome shotgun (WGS) entry which is preliminary data.</text>
</comment>
<dbReference type="CDD" id="cd06257">
    <property type="entry name" value="DnaJ"/>
    <property type="match status" value="1"/>
</dbReference>
<proteinExistence type="predicted"/>
<dbReference type="AlphaFoldDB" id="A0AAP0DW65"/>
<evidence type="ECO:0000259" key="3">
    <source>
        <dbReference type="PROSITE" id="PS50076"/>
    </source>
</evidence>
<dbReference type="PANTHER" id="PTHR44303:SF2">
    <property type="entry name" value="DNAJ HOMOLOG SUBFAMILY C MEMBER 16"/>
    <property type="match status" value="1"/>
</dbReference>
<gene>
    <name evidence="4" type="ORF">SSX86_000191</name>
</gene>
<organism evidence="4 5">
    <name type="scientific">Deinandra increscens subsp. villosa</name>
    <dbReference type="NCBI Taxonomy" id="3103831"/>
    <lineage>
        <taxon>Eukaryota</taxon>
        <taxon>Viridiplantae</taxon>
        <taxon>Streptophyta</taxon>
        <taxon>Embryophyta</taxon>
        <taxon>Tracheophyta</taxon>
        <taxon>Spermatophyta</taxon>
        <taxon>Magnoliopsida</taxon>
        <taxon>eudicotyledons</taxon>
        <taxon>Gunneridae</taxon>
        <taxon>Pentapetalae</taxon>
        <taxon>asterids</taxon>
        <taxon>campanulids</taxon>
        <taxon>Asterales</taxon>
        <taxon>Asteraceae</taxon>
        <taxon>Asteroideae</taxon>
        <taxon>Heliantheae alliance</taxon>
        <taxon>Madieae</taxon>
        <taxon>Madiinae</taxon>
        <taxon>Deinandra</taxon>
    </lineage>
</organism>
<feature type="compositionally biased region" description="Polar residues" evidence="1">
    <location>
        <begin position="1"/>
        <end position="16"/>
    </location>
</feature>
<dbReference type="EMBL" id="JBCNJP010000002">
    <property type="protein sequence ID" value="KAK9080433.1"/>
    <property type="molecule type" value="Genomic_DNA"/>
</dbReference>
<feature type="region of interest" description="Disordered" evidence="1">
    <location>
        <begin position="792"/>
        <end position="846"/>
    </location>
</feature>
<dbReference type="SUPFAM" id="SSF46565">
    <property type="entry name" value="Chaperone J-domain"/>
    <property type="match status" value="1"/>
</dbReference>
<dbReference type="Proteomes" id="UP001408789">
    <property type="component" value="Unassembled WGS sequence"/>
</dbReference>
<dbReference type="InterPro" id="IPR052448">
    <property type="entry name" value="DnaJ_C16_autophagy_reg"/>
</dbReference>
<keyword evidence="2" id="KW-0812">Transmembrane</keyword>
<dbReference type="InterPro" id="IPR001623">
    <property type="entry name" value="DnaJ_domain"/>
</dbReference>
<keyword evidence="2" id="KW-0472">Membrane</keyword>
<dbReference type="Gene3D" id="1.10.287.110">
    <property type="entry name" value="DnaJ domain"/>
    <property type="match status" value="1"/>
</dbReference>
<dbReference type="InterPro" id="IPR036869">
    <property type="entry name" value="J_dom_sf"/>
</dbReference>
<dbReference type="InterPro" id="IPR036249">
    <property type="entry name" value="Thioredoxin-like_sf"/>
</dbReference>
<protein>
    <recommendedName>
        <fullName evidence="3">J domain-containing protein</fullName>
    </recommendedName>
</protein>
<name>A0AAP0DW65_9ASTR</name>
<accession>A0AAP0DW65</accession>
<dbReference type="PROSITE" id="PS50076">
    <property type="entry name" value="DNAJ_2"/>
    <property type="match status" value="1"/>
</dbReference>
<evidence type="ECO:0000313" key="4">
    <source>
        <dbReference type="EMBL" id="KAK9080433.1"/>
    </source>
</evidence>
<evidence type="ECO:0000313" key="5">
    <source>
        <dbReference type="Proteomes" id="UP001408789"/>
    </source>
</evidence>
<feature type="transmembrane region" description="Helical" evidence="2">
    <location>
        <begin position="766"/>
        <end position="783"/>
    </location>
</feature>
<dbReference type="SUPFAM" id="SSF52833">
    <property type="entry name" value="Thioredoxin-like"/>
    <property type="match status" value="1"/>
</dbReference>
<sequence length="846" mass="96238">MWTSARRNYGENTTNRAESEHHALKSHLRHRKATLDQLVGFIDQAQKLQLGELKNKLATSRIKTMSHHAKIRLFDRIRGRVSIKCLDLLYNEINRLHTVLKVYNFSCGHQLYTGCGIPCACRLERMLDIPDYVMPLEYIDLFWRKLDYKKPAYPGKVDDYEGGDGFDPFKDDSQENADTQPKHEQSGAFDKLKNFWKKTTRKPQYKEPENLLLSPYHSNSCRLSPSPMATKSENPKSPEPSPSVIQAYWFPAILFCASMFFQLVAIPRSFPPSHYDALGIRPFSSIEQVNEAYQQLSSDWKTVKGPSSTLDRIKLQYAYELLSNPIWKRDYDIFGIDEHLHIMEKVKETYSNADFSDISLPLLEPTSSEPDQVFDVISSENYVSKIQNSNTLLLQVFSVGSSHCAQFSNSWKRIAGLLDGITNTGMVEIGDLKLATYLSEKKYTGVPFFRNGLPSLVAFPPGCKTSDCIFRYTGQLSVDAVTDWFATNILSLPRISYYSIESLAQTFLGKGSRHKVKVIFISKTGQRATPFVRHVAKSYWSYASFAFTIWREEDSVFWSNTFGVEEAPAIVILRDPGVKPVVYHGVMNNSRLIEIMEQNKHQVLPQLRSVTSMELGCDPKGYSRAGNDTTVWYCAVIVGRQSAELHKMRETMRSVQEMLSNDGDVDQSDNQKATSAAVALKEKRLTFAWVDGEVQKITQWISETIRDGDSRDLPFHLTSTPELVPEDVDPIWSKGREQIVSSSRGMKQRIQTIGQRINDLMGDPRFGPMLLLGALMSFGFIYLRRNQSIKLKESDNASHPKHEGADGSKPRRRRPKRPTNQNIPPSLTDMEPPNAFQMPFTDTDSD</sequence>
<feature type="compositionally biased region" description="Basic and acidic residues" evidence="1">
    <location>
        <begin position="792"/>
        <end position="809"/>
    </location>
</feature>
<evidence type="ECO:0000256" key="2">
    <source>
        <dbReference type="SAM" id="Phobius"/>
    </source>
</evidence>
<feature type="region of interest" description="Disordered" evidence="1">
    <location>
        <begin position="1"/>
        <end position="23"/>
    </location>
</feature>